<dbReference type="GO" id="GO:0005737">
    <property type="term" value="C:cytoplasm"/>
    <property type="evidence" value="ECO:0007669"/>
    <property type="project" value="TreeGrafter"/>
</dbReference>
<accession>A0A8X7S254</accession>
<dbReference type="OrthoDB" id="5242628at2759"/>
<dbReference type="EMBL" id="JAAMPC010000008">
    <property type="protein sequence ID" value="KAG2299044.1"/>
    <property type="molecule type" value="Genomic_DNA"/>
</dbReference>
<protein>
    <submittedName>
        <fullName evidence="3">Uncharacterized protein</fullName>
    </submittedName>
</protein>
<evidence type="ECO:0000256" key="1">
    <source>
        <dbReference type="ARBA" id="ARBA00023186"/>
    </source>
</evidence>
<dbReference type="PANTHER" id="PTHR20903">
    <property type="entry name" value="PREFOLDIN SUBUNIT 1-RELATED"/>
    <property type="match status" value="1"/>
</dbReference>
<sequence>MIDLAGKLKQFMNCCLIWACEFPVDVGLIYWHRGEILGRLVHSFAWLNRFLLEPKNVLEGEQEQKLKESEATVASLQTSKENLEKKIAEVENNLRELLQQEPGIARQIMSMSLRVPDVTEPRARISTAEETQFVSGVETRCCAVGSCFVAALVRCGEWFLRVEPGTLTAGGVGNTRSHQSSMADLASSTRHQFEPFTRFAAASLLESGSRAYYVRFTFDTGGLFARHIIFFFGSRRRQEASRIWSFCGGVPIVYSYHPRTGEGSLDSSLAFFVYRFCGGSSELCSVGSDFKRCVALCSTRLWWRLQSSWCVVIARIHLFSVSGKHNTNLFRERVSCGQERCDVVTKDVVGRDVWWRVVVKRNMVGGDFSGRCGVKIGVGGWGGLMAGWSMDRGTQRADVMGSVD</sequence>
<gene>
    <name evidence="3" type="ORF">Bca52824_035516</name>
</gene>
<organism evidence="3 4">
    <name type="scientific">Brassica carinata</name>
    <name type="common">Ethiopian mustard</name>
    <name type="synonym">Abyssinian cabbage</name>
    <dbReference type="NCBI Taxonomy" id="52824"/>
    <lineage>
        <taxon>Eukaryota</taxon>
        <taxon>Viridiplantae</taxon>
        <taxon>Streptophyta</taxon>
        <taxon>Embryophyta</taxon>
        <taxon>Tracheophyta</taxon>
        <taxon>Spermatophyta</taxon>
        <taxon>Magnoliopsida</taxon>
        <taxon>eudicotyledons</taxon>
        <taxon>Gunneridae</taxon>
        <taxon>Pentapetalae</taxon>
        <taxon>rosids</taxon>
        <taxon>malvids</taxon>
        <taxon>Brassicales</taxon>
        <taxon>Brassicaceae</taxon>
        <taxon>Brassiceae</taxon>
        <taxon>Brassica</taxon>
    </lineage>
</organism>
<evidence type="ECO:0000313" key="3">
    <source>
        <dbReference type="EMBL" id="KAG2299044.1"/>
    </source>
</evidence>
<reference evidence="3 4" key="1">
    <citation type="submission" date="2020-02" db="EMBL/GenBank/DDBJ databases">
        <authorList>
            <person name="Ma Q."/>
            <person name="Huang Y."/>
            <person name="Song X."/>
            <person name="Pei D."/>
        </authorList>
    </citation>
    <scope>NUCLEOTIDE SEQUENCE [LARGE SCALE GENOMIC DNA]</scope>
    <source>
        <strain evidence="3">Sxm20200214</strain>
        <tissue evidence="3">Leaf</tissue>
    </source>
</reference>
<proteinExistence type="predicted"/>
<feature type="coiled-coil region" evidence="2">
    <location>
        <begin position="66"/>
        <end position="100"/>
    </location>
</feature>
<keyword evidence="2" id="KW-0175">Coiled coil</keyword>
<evidence type="ECO:0000256" key="2">
    <source>
        <dbReference type="SAM" id="Coils"/>
    </source>
</evidence>
<keyword evidence="4" id="KW-1185">Reference proteome</keyword>
<name>A0A8X7S254_BRACI</name>
<evidence type="ECO:0000313" key="4">
    <source>
        <dbReference type="Proteomes" id="UP000886595"/>
    </source>
</evidence>
<dbReference type="GO" id="GO:0044183">
    <property type="term" value="F:protein folding chaperone"/>
    <property type="evidence" value="ECO:0007669"/>
    <property type="project" value="TreeGrafter"/>
</dbReference>
<dbReference type="AlphaFoldDB" id="A0A8X7S254"/>
<keyword evidence="1" id="KW-0143">Chaperone</keyword>
<dbReference type="PANTHER" id="PTHR20903:SF0">
    <property type="entry name" value="PREFOLDIN SUBUNIT 1"/>
    <property type="match status" value="1"/>
</dbReference>
<dbReference type="GO" id="GO:0051082">
    <property type="term" value="F:unfolded protein binding"/>
    <property type="evidence" value="ECO:0007669"/>
    <property type="project" value="TreeGrafter"/>
</dbReference>
<dbReference type="Proteomes" id="UP000886595">
    <property type="component" value="Unassembled WGS sequence"/>
</dbReference>
<comment type="caution">
    <text evidence="3">The sequence shown here is derived from an EMBL/GenBank/DDBJ whole genome shotgun (WGS) entry which is preliminary data.</text>
</comment>